<keyword evidence="1" id="KW-0812">Transmembrane</keyword>
<accession>G0UQT9</accession>
<name>G0UQT9_TRYCI</name>
<gene>
    <name evidence="2" type="ORF">TCIL3000_7_5640</name>
</gene>
<reference evidence="2" key="1">
    <citation type="journal article" date="2012" name="Proc. Natl. Acad. Sci. U.S.A.">
        <title>Antigenic diversity is generated by distinct evolutionary mechanisms in African trypanosome species.</title>
        <authorList>
            <person name="Jackson A.P."/>
            <person name="Berry A."/>
            <person name="Aslett M."/>
            <person name="Allison H.C."/>
            <person name="Burton P."/>
            <person name="Vavrova-Anderson J."/>
            <person name="Brown R."/>
            <person name="Browne H."/>
            <person name="Corton N."/>
            <person name="Hauser H."/>
            <person name="Gamble J."/>
            <person name="Gilderthorp R."/>
            <person name="Marcello L."/>
            <person name="McQuillan J."/>
            <person name="Otto T.D."/>
            <person name="Quail M.A."/>
            <person name="Sanders M.J."/>
            <person name="van Tonder A."/>
            <person name="Ginger M.L."/>
            <person name="Field M.C."/>
            <person name="Barry J.D."/>
            <person name="Hertz-Fowler C."/>
            <person name="Berriman M."/>
        </authorList>
    </citation>
    <scope>NUCLEOTIDE SEQUENCE</scope>
    <source>
        <strain evidence="2">IL3000</strain>
    </source>
</reference>
<proteinExistence type="predicted"/>
<sequence>MYRLCPHVTASIQFGLTILFFFYFLTCGSLATLSPHIVSCSQASSFLSSRTSPLLSIREIRSTLCMRIRCEQQPKVFLSFSTRVLSPYLVLHGTPRNFFSKKKKKKQKEIA</sequence>
<keyword evidence="1" id="KW-1133">Transmembrane helix</keyword>
<dbReference type="EMBL" id="HE575320">
    <property type="protein sequence ID" value="CCC91750.1"/>
    <property type="molecule type" value="Genomic_DNA"/>
</dbReference>
<protein>
    <submittedName>
        <fullName evidence="2">Uncharacterized protein</fullName>
    </submittedName>
</protein>
<evidence type="ECO:0000313" key="2">
    <source>
        <dbReference type="EMBL" id="CCC91750.1"/>
    </source>
</evidence>
<dbReference type="AlphaFoldDB" id="G0UQT9"/>
<feature type="transmembrane region" description="Helical" evidence="1">
    <location>
        <begin position="12"/>
        <end position="33"/>
    </location>
</feature>
<keyword evidence="1" id="KW-0472">Membrane</keyword>
<organism evidence="2">
    <name type="scientific">Trypanosoma congolense (strain IL3000)</name>
    <dbReference type="NCBI Taxonomy" id="1068625"/>
    <lineage>
        <taxon>Eukaryota</taxon>
        <taxon>Discoba</taxon>
        <taxon>Euglenozoa</taxon>
        <taxon>Kinetoplastea</taxon>
        <taxon>Metakinetoplastina</taxon>
        <taxon>Trypanosomatida</taxon>
        <taxon>Trypanosomatidae</taxon>
        <taxon>Trypanosoma</taxon>
        <taxon>Nannomonas</taxon>
    </lineage>
</organism>
<evidence type="ECO:0000256" key="1">
    <source>
        <dbReference type="SAM" id="Phobius"/>
    </source>
</evidence>